<dbReference type="KEGG" id="azz:DEW08_10215"/>
<dbReference type="OrthoDB" id="7632283at2"/>
<name>A0A2S2CPV8_9PROT</name>
<evidence type="ECO:0000313" key="1">
    <source>
        <dbReference type="EMBL" id="AWK86563.1"/>
    </source>
</evidence>
<reference evidence="2" key="1">
    <citation type="submission" date="2018-05" db="EMBL/GenBank/DDBJ databases">
        <title>Azospirillum thermophila sp. nov., a novel isolated from hot spring.</title>
        <authorList>
            <person name="Zhao Z."/>
        </authorList>
    </citation>
    <scope>NUCLEOTIDE SEQUENCE [LARGE SCALE GENOMIC DNA]</scope>
    <source>
        <strain evidence="2">CFH 70021</strain>
    </source>
</reference>
<dbReference type="RefSeq" id="WP_109326809.1">
    <property type="nucleotide sequence ID" value="NZ_CP029353.1"/>
</dbReference>
<dbReference type="Pfam" id="PF11324">
    <property type="entry name" value="DUF3126"/>
    <property type="match status" value="1"/>
</dbReference>
<protein>
    <submittedName>
        <fullName evidence="1">DUF3126 domain-containing protein</fullName>
    </submittedName>
</protein>
<dbReference type="Proteomes" id="UP000245629">
    <property type="component" value="Chromosome 2"/>
</dbReference>
<gene>
    <name evidence="1" type="ORF">DEW08_10215</name>
</gene>
<dbReference type="EMBL" id="CP029353">
    <property type="protein sequence ID" value="AWK86563.1"/>
    <property type="molecule type" value="Genomic_DNA"/>
</dbReference>
<evidence type="ECO:0000313" key="2">
    <source>
        <dbReference type="Proteomes" id="UP000245629"/>
    </source>
</evidence>
<organism evidence="1 2">
    <name type="scientific">Azospirillum thermophilum</name>
    <dbReference type="NCBI Taxonomy" id="2202148"/>
    <lineage>
        <taxon>Bacteria</taxon>
        <taxon>Pseudomonadati</taxon>
        <taxon>Pseudomonadota</taxon>
        <taxon>Alphaproteobacteria</taxon>
        <taxon>Rhodospirillales</taxon>
        <taxon>Azospirillaceae</taxon>
        <taxon>Azospirillum</taxon>
    </lineage>
</organism>
<proteinExistence type="predicted"/>
<sequence length="85" mass="9333">MPPAKPTVAKMTDTEIARVQAYLRKTLGNTKITIEPPAKAGQSAEVTLDGEFVGTLHRDFDEGEVSYALHVVILEEDLPELPSKR</sequence>
<dbReference type="AlphaFoldDB" id="A0A2S2CPV8"/>
<keyword evidence="2" id="KW-1185">Reference proteome</keyword>
<dbReference type="InterPro" id="IPR021473">
    <property type="entry name" value="DUF3126"/>
</dbReference>
<accession>A0A2S2CPV8</accession>